<protein>
    <submittedName>
        <fullName evidence="2">Uncharacterized protein</fullName>
    </submittedName>
</protein>
<dbReference type="AlphaFoldDB" id="A0A2P6NS02"/>
<dbReference type="Proteomes" id="UP000241769">
    <property type="component" value="Unassembled WGS sequence"/>
</dbReference>
<dbReference type="InParanoid" id="A0A2P6NS02"/>
<evidence type="ECO:0000256" key="1">
    <source>
        <dbReference type="SAM" id="MobiDB-lite"/>
    </source>
</evidence>
<keyword evidence="3" id="KW-1185">Reference proteome</keyword>
<feature type="region of interest" description="Disordered" evidence="1">
    <location>
        <begin position="1074"/>
        <end position="1121"/>
    </location>
</feature>
<feature type="compositionally biased region" description="Polar residues" evidence="1">
    <location>
        <begin position="853"/>
        <end position="869"/>
    </location>
</feature>
<gene>
    <name evidence="2" type="ORF">PROFUN_02893</name>
</gene>
<proteinExistence type="predicted"/>
<evidence type="ECO:0000313" key="3">
    <source>
        <dbReference type="Proteomes" id="UP000241769"/>
    </source>
</evidence>
<evidence type="ECO:0000313" key="2">
    <source>
        <dbReference type="EMBL" id="PRP86744.1"/>
    </source>
</evidence>
<reference evidence="2 3" key="1">
    <citation type="journal article" date="2018" name="Genome Biol. Evol.">
        <title>Multiple Roots of Fruiting Body Formation in Amoebozoa.</title>
        <authorList>
            <person name="Hillmann F."/>
            <person name="Forbes G."/>
            <person name="Novohradska S."/>
            <person name="Ferling I."/>
            <person name="Riege K."/>
            <person name="Groth M."/>
            <person name="Westermann M."/>
            <person name="Marz M."/>
            <person name="Spaller T."/>
            <person name="Winckler T."/>
            <person name="Schaap P."/>
            <person name="Glockner G."/>
        </authorList>
    </citation>
    <scope>NUCLEOTIDE SEQUENCE [LARGE SCALE GENOMIC DNA]</scope>
    <source>
        <strain evidence="2 3">Jena</strain>
    </source>
</reference>
<name>A0A2P6NS02_9EUKA</name>
<dbReference type="EMBL" id="MDYQ01000027">
    <property type="protein sequence ID" value="PRP86744.1"/>
    <property type="molecule type" value="Genomic_DNA"/>
</dbReference>
<organism evidence="2 3">
    <name type="scientific">Planoprotostelium fungivorum</name>
    <dbReference type="NCBI Taxonomy" id="1890364"/>
    <lineage>
        <taxon>Eukaryota</taxon>
        <taxon>Amoebozoa</taxon>
        <taxon>Evosea</taxon>
        <taxon>Variosea</taxon>
        <taxon>Cavosteliida</taxon>
        <taxon>Cavosteliaceae</taxon>
        <taxon>Planoprotostelium</taxon>
    </lineage>
</organism>
<sequence>MNSRILNTPAYKRRTASIPGDRLFNTQHADENALEQRLRQVPNATLIQLVYSHDKPLPQLFCLNEINRRTYEDGFNESFYSEGGVSALVDIMTYLDRPESNILDKELKQCITASSLRCIAHLSVFEDTAVDIMTAGGLFFVMSLLNKNIEGLESRDPMDLMLWEAGALALANLAFVDECREDLINQDAVSMLLTSLDSIGDNFNEERDMILQVLFRVISALTNLSKDSSTHSEFLSKIPQLLRYCMNLRETQAQTVTLQLFTKIISSTNVRSRFIQNEGPQKMSKLIDLSPRASPAIPLAIRVLQKVSRDESGVLCLIQNNLAQQALMLVQCADDHNSGTVFEAVQLLSGISDEAEYRSALSELSATRILLSLLRVATEPQLIEMITHILANTLSGDPTEVLNFCKLGGDGVFINYSNSYTSQAQKGKFDNTSLAIVRNIIVAFGPLIAHESRLITHLPDLMTKSSPDIVQKMTSPIMVDGVLQLIVRLVSSKKYDVTVPLLLHLLSVPMETVVESAILGLTDILTVENSGAANLIQKSTKFQVLQSMSGHPNAAISTATSNLLDGLSSGVVAPPPINEFQKQMVVLLESILDQSNSDAIMSACRGIATQAPIHIESLRTMGVREEDYGRISGMVKDLLIAVRAVLISRQKGEDDAEPLRQMVSKLRDIKTIDDSVIATSSQEPSKRNSKREENPQKFNRQHRHSVAVLPRATSARKLEVLRPKSPESDPGKINPLDLHRTLQRFAVILMSPSAIVPALSPVWSDTTAAVLREIEAISTSTYISIIEESLADSIIDSTRTTRDQMSVTALSFRNYIMTKDMNTMLGSLVDLNKSILSMETMFRTAVEEINPRAFQNQNPTNGVQSSATIPQPPPSPVNQTVSSPDIKIPPVPPPKPRALSRTGTNQITRANPHLTRGHTTNDLKSAVPAKTEGAKDIWVKCFWGSATKMLRIPNDSFQSIDSLMDKIYDKYPPGVLKEKERMKITYLDRQGNSVQLLNAEDCAFVLQGHRISPMTPLQFILTVSINSPLLPKKNVVESKPDAQKMVPLEDLKRAFEDRGLGQRKDSPTTIRINQLRDSMNQGTREQEGQNVNRPKRNTRGPVRKHEENPLLAGGTGTGKHFTISEEEGKYNNVDWLK</sequence>
<dbReference type="SUPFAM" id="SSF48371">
    <property type="entry name" value="ARM repeat"/>
    <property type="match status" value="1"/>
</dbReference>
<dbReference type="InterPro" id="IPR011989">
    <property type="entry name" value="ARM-like"/>
</dbReference>
<feature type="compositionally biased region" description="Polar residues" evidence="1">
    <location>
        <begin position="1074"/>
        <end position="1092"/>
    </location>
</feature>
<accession>A0A2P6NS02</accession>
<feature type="compositionally biased region" description="Pro residues" evidence="1">
    <location>
        <begin position="887"/>
        <end position="896"/>
    </location>
</feature>
<dbReference type="InterPro" id="IPR016024">
    <property type="entry name" value="ARM-type_fold"/>
</dbReference>
<feature type="compositionally biased region" description="Basic and acidic residues" evidence="1">
    <location>
        <begin position="684"/>
        <end position="695"/>
    </location>
</feature>
<feature type="compositionally biased region" description="Basic residues" evidence="1">
    <location>
        <begin position="1093"/>
        <end position="1102"/>
    </location>
</feature>
<dbReference type="Gene3D" id="1.25.10.10">
    <property type="entry name" value="Leucine-rich Repeat Variant"/>
    <property type="match status" value="2"/>
</dbReference>
<feature type="region of interest" description="Disordered" evidence="1">
    <location>
        <begin position="674"/>
        <end position="706"/>
    </location>
</feature>
<feature type="region of interest" description="Disordered" evidence="1">
    <location>
        <begin position="851"/>
        <end position="923"/>
    </location>
</feature>
<comment type="caution">
    <text evidence="2">The sequence shown here is derived from an EMBL/GenBank/DDBJ whole genome shotgun (WGS) entry which is preliminary data.</text>
</comment>